<evidence type="ECO:0000313" key="6">
    <source>
        <dbReference type="Proteomes" id="UP001519921"/>
    </source>
</evidence>
<dbReference type="SMART" id="SM00052">
    <property type="entry name" value="EAL"/>
    <property type="match status" value="1"/>
</dbReference>
<dbReference type="InterPro" id="IPR000160">
    <property type="entry name" value="GGDEF_dom"/>
</dbReference>
<evidence type="ECO:0000259" key="2">
    <source>
        <dbReference type="PROSITE" id="PS50113"/>
    </source>
</evidence>
<dbReference type="InterPro" id="IPR035919">
    <property type="entry name" value="EAL_sf"/>
</dbReference>
<dbReference type="Proteomes" id="UP001519921">
    <property type="component" value="Unassembled WGS sequence"/>
</dbReference>
<feature type="domain" description="PAC" evidence="2">
    <location>
        <begin position="93"/>
        <end position="144"/>
    </location>
</feature>
<sequence>MDKIKENPVDFFRKKFLKLQRITNNIDAGIATISYNKLLTISYANDGFFKLFGFSHEEFASKIKNKFTSIVFKDDLPLLLNKLSQIQSTSEEIKIELRAYKKDNSIFWLLIKGHCIKLNETEKQFLFVFVDITETKKVQQELKIAKTHYKIIAEQCDNILFEYLIPNDTMIYSSKYINITGNKPVIRKFKETILKSDYIYKDDIKIFLSLIEEILSGKNFVSADLRIKSKAGTYIWIKIQATTIFDFNNKPVKSIGKVLNIDKEKKEYFNLKLETQLDPLTKLYNKTVSKSLIDDYLTTQDIKTTHAFMIIDIDNFKSVNDNLGHIFGDSVLSKIALNIKKPFNNYDIIGRIGGDEFIIFLKNVSCLDYIYEKATSICNIFKNTYTGENKTHKISCSIGISLYPNHGNNYDELLKKADYALYKAKQHGKDCFEIYTEGIIYNDQFKKDNLVNSNISTINSSLDNTLKDNLIDSKLDISFTSKDKLLSVSDMQNVFEVITSIDPLTGLMNLSKFEVVANNLLNNNLQKNKYALIYSDFNKFKYINDNLGYAIGNELLIKFSNLLSDSLEKDELLCRPSSDNFITLIKYNGIKNFKNRLASFNEKFIKIQKQDFNNLKLSVISGICLISSYNNNLYSIIDKANMARKTIKDSHKSQYAFYDKKLHIQSTKEKKIESLMVTALENKEFLVYLQPKVELLTKKTVGAEALVRWLRPNKTLIAPGEFIPLFEKNGFIIELDFYVYEEIFKTIRRWIDEDKNIFPISVNVSRAHINDNSFIYRLNKLIEKYKIPTNLIELELTENICFNNMDNVINQIIKLKLLGFSFSIDDFGSGYSSLNLLKDIPIDVLKLDKSFFPSNNINKKEKIIVSNIVNMAKDLDILVLSEGIETQEQIDFLTNIGCNLVQGYYFAKPMPIEEFEKIYGIKSNDS</sequence>
<dbReference type="InterPro" id="IPR043128">
    <property type="entry name" value="Rev_trsase/Diguanyl_cyclase"/>
</dbReference>
<dbReference type="SMART" id="SM00086">
    <property type="entry name" value="PAC"/>
    <property type="match status" value="2"/>
</dbReference>
<dbReference type="PANTHER" id="PTHR44757">
    <property type="entry name" value="DIGUANYLATE CYCLASE DGCP"/>
    <property type="match status" value="1"/>
</dbReference>
<dbReference type="NCBIfam" id="TIGR00229">
    <property type="entry name" value="sensory_box"/>
    <property type="match status" value="1"/>
</dbReference>
<dbReference type="InterPro" id="IPR013655">
    <property type="entry name" value="PAS_fold_3"/>
</dbReference>
<feature type="domain" description="EAL" evidence="3">
    <location>
        <begin position="669"/>
        <end position="923"/>
    </location>
</feature>
<organism evidence="5 6">
    <name type="scientific">Clostridium weizhouense</name>
    <dbReference type="NCBI Taxonomy" id="2859781"/>
    <lineage>
        <taxon>Bacteria</taxon>
        <taxon>Bacillati</taxon>
        <taxon>Bacillota</taxon>
        <taxon>Clostridia</taxon>
        <taxon>Eubacteriales</taxon>
        <taxon>Clostridiaceae</taxon>
        <taxon>Clostridium</taxon>
    </lineage>
</organism>
<evidence type="ECO:0000259" key="1">
    <source>
        <dbReference type="PROSITE" id="PS50112"/>
    </source>
</evidence>
<feature type="domain" description="GGDEF" evidence="4">
    <location>
        <begin position="304"/>
        <end position="437"/>
    </location>
</feature>
<dbReference type="InterPro" id="IPR052155">
    <property type="entry name" value="Biofilm_reg_signaling"/>
</dbReference>
<dbReference type="CDD" id="cd00130">
    <property type="entry name" value="PAS"/>
    <property type="match status" value="2"/>
</dbReference>
<dbReference type="SUPFAM" id="SSF55785">
    <property type="entry name" value="PYP-like sensor domain (PAS domain)"/>
    <property type="match status" value="2"/>
</dbReference>
<feature type="domain" description="GGDEF" evidence="4">
    <location>
        <begin position="528"/>
        <end position="660"/>
    </location>
</feature>
<dbReference type="InterPro" id="IPR029787">
    <property type="entry name" value="Nucleotide_cyclase"/>
</dbReference>
<dbReference type="InterPro" id="IPR001610">
    <property type="entry name" value="PAC"/>
</dbReference>
<dbReference type="PROSITE" id="PS50112">
    <property type="entry name" value="PAS"/>
    <property type="match status" value="1"/>
</dbReference>
<reference evidence="5 6" key="1">
    <citation type="submission" date="2021-07" db="EMBL/GenBank/DDBJ databases">
        <title>Clostridium weizhouense sp. nov., an anaerobic bacterium isolated from activated sludge of Petroleum wastewater.</title>
        <authorList>
            <person name="Li Q."/>
        </authorList>
    </citation>
    <scope>NUCLEOTIDE SEQUENCE [LARGE SCALE GENOMIC DNA]</scope>
    <source>
        <strain evidence="5 6">YB-6</strain>
    </source>
</reference>
<dbReference type="SUPFAM" id="SSF141868">
    <property type="entry name" value="EAL domain-like"/>
    <property type="match status" value="1"/>
</dbReference>
<dbReference type="RefSeq" id="WP_219780060.1">
    <property type="nucleotide sequence ID" value="NZ_JAHXPT010000008.1"/>
</dbReference>
<comment type="caution">
    <text evidence="5">The sequence shown here is derived from an EMBL/GenBank/DDBJ whole genome shotgun (WGS) entry which is preliminary data.</text>
</comment>
<dbReference type="Pfam" id="PF00563">
    <property type="entry name" value="EAL"/>
    <property type="match status" value="1"/>
</dbReference>
<keyword evidence="6" id="KW-1185">Reference proteome</keyword>
<feature type="domain" description="PAS" evidence="1">
    <location>
        <begin position="15"/>
        <end position="90"/>
    </location>
</feature>
<accession>A0ABS7ASG6</accession>
<dbReference type="CDD" id="cd01949">
    <property type="entry name" value="GGDEF"/>
    <property type="match status" value="2"/>
</dbReference>
<dbReference type="InterPro" id="IPR035965">
    <property type="entry name" value="PAS-like_dom_sf"/>
</dbReference>
<dbReference type="Gene3D" id="3.30.70.270">
    <property type="match status" value="2"/>
</dbReference>
<dbReference type="PROSITE" id="PS50887">
    <property type="entry name" value="GGDEF"/>
    <property type="match status" value="2"/>
</dbReference>
<dbReference type="Gene3D" id="3.30.450.20">
    <property type="entry name" value="PAS domain"/>
    <property type="match status" value="2"/>
</dbReference>
<dbReference type="NCBIfam" id="TIGR00254">
    <property type="entry name" value="GGDEF"/>
    <property type="match status" value="2"/>
</dbReference>
<evidence type="ECO:0000259" key="3">
    <source>
        <dbReference type="PROSITE" id="PS50883"/>
    </source>
</evidence>
<dbReference type="PROSITE" id="PS50113">
    <property type="entry name" value="PAC"/>
    <property type="match status" value="1"/>
</dbReference>
<name>A0ABS7ASG6_9CLOT</name>
<dbReference type="SMART" id="SM00267">
    <property type="entry name" value="GGDEF"/>
    <property type="match status" value="2"/>
</dbReference>
<dbReference type="CDD" id="cd01948">
    <property type="entry name" value="EAL"/>
    <property type="match status" value="1"/>
</dbReference>
<dbReference type="InterPro" id="IPR000700">
    <property type="entry name" value="PAS-assoc_C"/>
</dbReference>
<dbReference type="Pfam" id="PF08447">
    <property type="entry name" value="PAS_3"/>
    <property type="match status" value="2"/>
</dbReference>
<proteinExistence type="predicted"/>
<dbReference type="Gene3D" id="3.20.20.450">
    <property type="entry name" value="EAL domain"/>
    <property type="match status" value="1"/>
</dbReference>
<dbReference type="EMBL" id="JAHXPT010000008">
    <property type="protein sequence ID" value="MBW6410596.1"/>
    <property type="molecule type" value="Genomic_DNA"/>
</dbReference>
<dbReference type="PROSITE" id="PS50883">
    <property type="entry name" value="EAL"/>
    <property type="match status" value="1"/>
</dbReference>
<dbReference type="Pfam" id="PF00990">
    <property type="entry name" value="GGDEF"/>
    <property type="match status" value="2"/>
</dbReference>
<gene>
    <name evidence="5" type="ORF">KYD98_10860</name>
</gene>
<protein>
    <submittedName>
        <fullName evidence="5">EAL domain-containing protein</fullName>
    </submittedName>
</protein>
<dbReference type="SUPFAM" id="SSF55073">
    <property type="entry name" value="Nucleotide cyclase"/>
    <property type="match status" value="2"/>
</dbReference>
<dbReference type="InterPro" id="IPR001633">
    <property type="entry name" value="EAL_dom"/>
</dbReference>
<dbReference type="InterPro" id="IPR000014">
    <property type="entry name" value="PAS"/>
</dbReference>
<dbReference type="PANTHER" id="PTHR44757:SF2">
    <property type="entry name" value="BIOFILM ARCHITECTURE MAINTENANCE PROTEIN MBAA"/>
    <property type="match status" value="1"/>
</dbReference>
<evidence type="ECO:0000313" key="5">
    <source>
        <dbReference type="EMBL" id="MBW6410596.1"/>
    </source>
</evidence>
<evidence type="ECO:0000259" key="4">
    <source>
        <dbReference type="PROSITE" id="PS50887"/>
    </source>
</evidence>